<dbReference type="Proteomes" id="UP001217089">
    <property type="component" value="Unassembled WGS sequence"/>
</dbReference>
<evidence type="ECO:0000256" key="2">
    <source>
        <dbReference type="ARBA" id="ARBA00023002"/>
    </source>
</evidence>
<evidence type="ECO:0008006" key="6">
    <source>
        <dbReference type="Google" id="ProtNLM"/>
    </source>
</evidence>
<comment type="caution">
    <text evidence="4">The sequence shown here is derived from an EMBL/GenBank/DDBJ whole genome shotgun (WGS) entry which is preliminary data.</text>
</comment>
<dbReference type="SUPFAM" id="SSF51735">
    <property type="entry name" value="NAD(P)-binding Rossmann-fold domains"/>
    <property type="match status" value="1"/>
</dbReference>
<dbReference type="InterPro" id="IPR036291">
    <property type="entry name" value="NAD(P)-bd_dom_sf"/>
</dbReference>
<accession>A0ABQ9F6F7</accession>
<sequence>MNELDSFKSISDKVDETLQGEGLNMLINNAGVISMDTIDKVTAESMMQVYKINTVAPLMLTKAFIPALKRAASKLQSSEFSCNRAAIINMTSKVGSIADNTSGRLYPYRCSKAALNILTKSLSVELKDYGILANVLHPGWVKTDMGGPNALIDTATCVQGLMQVMSGLNEQSNGLMFDYAGKLIPWL</sequence>
<evidence type="ECO:0000313" key="5">
    <source>
        <dbReference type="Proteomes" id="UP001217089"/>
    </source>
</evidence>
<dbReference type="PRINTS" id="PR00081">
    <property type="entry name" value="GDHRDH"/>
</dbReference>
<dbReference type="PANTHER" id="PTHR43544:SF7">
    <property type="entry name" value="NADB-LER2"/>
    <property type="match status" value="1"/>
</dbReference>
<dbReference type="Gene3D" id="3.40.50.720">
    <property type="entry name" value="NAD(P)-binding Rossmann-like Domain"/>
    <property type="match status" value="1"/>
</dbReference>
<comment type="similarity">
    <text evidence="3">Belongs to the short-chain dehydrogenases/reductases (SDR) family.</text>
</comment>
<protein>
    <recommendedName>
        <fullName evidence="6">C-factor</fullName>
    </recommendedName>
</protein>
<reference evidence="4 5" key="1">
    <citation type="submission" date="2022-12" db="EMBL/GenBank/DDBJ databases">
        <title>Chromosome-level genome of Tegillarca granosa.</title>
        <authorList>
            <person name="Kim J."/>
        </authorList>
    </citation>
    <scope>NUCLEOTIDE SEQUENCE [LARGE SCALE GENOMIC DNA]</scope>
    <source>
        <strain evidence="4">Teg-2019</strain>
        <tissue evidence="4">Adductor muscle</tissue>
    </source>
</reference>
<dbReference type="PANTHER" id="PTHR43544">
    <property type="entry name" value="SHORT-CHAIN DEHYDROGENASE/REDUCTASE"/>
    <property type="match status" value="1"/>
</dbReference>
<proteinExistence type="inferred from homology"/>
<dbReference type="Pfam" id="PF00106">
    <property type="entry name" value="adh_short"/>
    <property type="match status" value="1"/>
</dbReference>
<keyword evidence="2" id="KW-0560">Oxidoreductase</keyword>
<gene>
    <name evidence="4" type="ORF">KUTeg_010337</name>
</gene>
<dbReference type="EMBL" id="JARBDR010000440">
    <property type="protein sequence ID" value="KAJ8312964.1"/>
    <property type="molecule type" value="Genomic_DNA"/>
</dbReference>
<evidence type="ECO:0000313" key="4">
    <source>
        <dbReference type="EMBL" id="KAJ8312964.1"/>
    </source>
</evidence>
<dbReference type="CDD" id="cd05325">
    <property type="entry name" value="carb_red_sniffer_like_SDR_c"/>
    <property type="match status" value="1"/>
</dbReference>
<evidence type="ECO:0000256" key="3">
    <source>
        <dbReference type="RuleBase" id="RU000363"/>
    </source>
</evidence>
<dbReference type="PRINTS" id="PR00080">
    <property type="entry name" value="SDRFAMILY"/>
</dbReference>
<organism evidence="4 5">
    <name type="scientific">Tegillarca granosa</name>
    <name type="common">Malaysian cockle</name>
    <name type="synonym">Anadara granosa</name>
    <dbReference type="NCBI Taxonomy" id="220873"/>
    <lineage>
        <taxon>Eukaryota</taxon>
        <taxon>Metazoa</taxon>
        <taxon>Spiralia</taxon>
        <taxon>Lophotrochozoa</taxon>
        <taxon>Mollusca</taxon>
        <taxon>Bivalvia</taxon>
        <taxon>Autobranchia</taxon>
        <taxon>Pteriomorphia</taxon>
        <taxon>Arcoida</taxon>
        <taxon>Arcoidea</taxon>
        <taxon>Arcidae</taxon>
        <taxon>Tegillarca</taxon>
    </lineage>
</organism>
<evidence type="ECO:0000256" key="1">
    <source>
        <dbReference type="ARBA" id="ARBA00022857"/>
    </source>
</evidence>
<keyword evidence="1" id="KW-0521">NADP</keyword>
<keyword evidence="5" id="KW-1185">Reference proteome</keyword>
<dbReference type="InterPro" id="IPR002347">
    <property type="entry name" value="SDR_fam"/>
</dbReference>
<dbReference type="InterPro" id="IPR051468">
    <property type="entry name" value="Fungal_SecMetab_SDRs"/>
</dbReference>
<name>A0ABQ9F6F7_TEGGR</name>